<dbReference type="AlphaFoldDB" id="A0A8S4RE15"/>
<dbReference type="EMBL" id="CAKXAJ010025112">
    <property type="protein sequence ID" value="CAH2235099.1"/>
    <property type="molecule type" value="Genomic_DNA"/>
</dbReference>
<comment type="caution">
    <text evidence="2">The sequence shown here is derived from an EMBL/GenBank/DDBJ whole genome shotgun (WGS) entry which is preliminary data.</text>
</comment>
<keyword evidence="3" id="KW-1185">Reference proteome</keyword>
<evidence type="ECO:0000313" key="3">
    <source>
        <dbReference type="Proteomes" id="UP000838756"/>
    </source>
</evidence>
<protein>
    <submittedName>
        <fullName evidence="2">Jg7509 protein</fullName>
    </submittedName>
</protein>
<evidence type="ECO:0000256" key="1">
    <source>
        <dbReference type="SAM" id="MobiDB-lite"/>
    </source>
</evidence>
<feature type="compositionally biased region" description="Basic and acidic residues" evidence="1">
    <location>
        <begin position="37"/>
        <end position="57"/>
    </location>
</feature>
<name>A0A8S4RE15_9NEOP</name>
<dbReference type="Proteomes" id="UP000838756">
    <property type="component" value="Unassembled WGS sequence"/>
</dbReference>
<organism evidence="2 3">
    <name type="scientific">Pararge aegeria aegeria</name>
    <dbReference type="NCBI Taxonomy" id="348720"/>
    <lineage>
        <taxon>Eukaryota</taxon>
        <taxon>Metazoa</taxon>
        <taxon>Ecdysozoa</taxon>
        <taxon>Arthropoda</taxon>
        <taxon>Hexapoda</taxon>
        <taxon>Insecta</taxon>
        <taxon>Pterygota</taxon>
        <taxon>Neoptera</taxon>
        <taxon>Endopterygota</taxon>
        <taxon>Lepidoptera</taxon>
        <taxon>Glossata</taxon>
        <taxon>Ditrysia</taxon>
        <taxon>Papilionoidea</taxon>
        <taxon>Nymphalidae</taxon>
        <taxon>Satyrinae</taxon>
        <taxon>Satyrini</taxon>
        <taxon>Parargina</taxon>
        <taxon>Pararge</taxon>
    </lineage>
</organism>
<sequence>MKRHVIMPVYYFKQLLNGAEIRNKSEHNRKENHKKSNRIDQHSLQKDERSSSERHEAQGNNIFNDSSYVNTKIKKSNYVLDLTKANDSILPKSAINEQSVCTLGERKNIVNVKHYGSGDNESTEKDKNMCLTGKKIWRERLWKRINFRRMSLKSVKSKRKADIFTKNLSLSEKNTLIAKGGILTELKSEIPILKDYLVLHSNCESINTNQNYSSISLRKDVVYCKPSIRENQDIQQNSKRNEIHKCINCPVIIFPEIEDEMQKNLLNSCLQLIEYLASKLCRSGDNRPISDCNKKSLICDKIHVVKSKYIDALTKVKDKCTQQSDYLRMINETFLKMENDVSYNETNCQTMEWNIERAKSNKKQVHQCEQVSKTLINIYDKRRRALPPNAAETIKEKQFIGNLVEKNLKHNKANTEEWQHDDYKCRKADSFECSANACKACGDINEPKVQSNNVRINSYDCLTSHFDCECMNAKIIKSNLIPTLSKDFKQTLFSGKNVKKNLANSNKCLKLHDVCRCTNDEAFIKHTKITDTCNDFNQQKVANTLKNNSYKCFKSLDDCNRINDEVIKSSKRSRICKNIKLKVFGNHIKKNRKDNKAYTKECSKLQDDCRCINVKPFQSTKIFNDCENLNHQKALDNFLKINANHWFKSHIDCEYTNNAINESSKVSEQKQDFSKPVLKNCTDTKANIKCLKLRNDCKCKNAKIIESNEISSTSKNLTKKQFLGCNERLKTHCDSICQKVVGLQFKKVANGYRGSNLNPIRSGLKSKNVKKNTNEYFKYLNDCKCLNDGMIETCKLCRTRKSIGKKVFVNNVKKNRRHNETTNECSKLQNECRCINTDVSEACGDVNLRQVGVNHFQKNSRKYLKSDNNCKCIHSGKIESSNLPTICKDIKQIDDVDKNVQKNVDGKRKRWLHCNFRLRHRPKRKSNVIHCKAKYTDSGSKRDAGTLESSTHKKKYRKKTKKHVRMRLHSDTFLQLFFTRSIFTYNSIRRADTVTP</sequence>
<reference evidence="2" key="1">
    <citation type="submission" date="2022-03" db="EMBL/GenBank/DDBJ databases">
        <authorList>
            <person name="Lindestad O."/>
        </authorList>
    </citation>
    <scope>NUCLEOTIDE SEQUENCE</scope>
</reference>
<evidence type="ECO:0000313" key="2">
    <source>
        <dbReference type="EMBL" id="CAH2235099.1"/>
    </source>
</evidence>
<accession>A0A8S4RE15</accession>
<gene>
    <name evidence="2" type="primary">jg7509</name>
    <name evidence="2" type="ORF">PAEG_LOCUS12780</name>
</gene>
<feature type="region of interest" description="Disordered" evidence="1">
    <location>
        <begin position="22"/>
        <end position="63"/>
    </location>
</feature>
<proteinExistence type="predicted"/>